<sequence>MVKVFGCRPSPVHSAHVGEEREIHYRWHPYFERKVTVRQVQQRATGQFLRVDGPSGTIISIPGWMVDPLICAEMRIGAPQVDLAALSDLKRLVTPTSVPTHSPGENGIAREEVDETAQRACSDRGQ</sequence>
<dbReference type="AlphaFoldDB" id="A0A1G7Y7G3"/>
<keyword evidence="3" id="KW-1185">Reference proteome</keyword>
<evidence type="ECO:0000256" key="1">
    <source>
        <dbReference type="SAM" id="MobiDB-lite"/>
    </source>
</evidence>
<organism evidence="2 3">
    <name type="scientific">Pelagibacterium luteolum</name>
    <dbReference type="NCBI Taxonomy" id="440168"/>
    <lineage>
        <taxon>Bacteria</taxon>
        <taxon>Pseudomonadati</taxon>
        <taxon>Pseudomonadota</taxon>
        <taxon>Alphaproteobacteria</taxon>
        <taxon>Hyphomicrobiales</taxon>
        <taxon>Devosiaceae</taxon>
        <taxon>Pelagibacterium</taxon>
    </lineage>
</organism>
<dbReference type="STRING" id="440168.SAMN04487974_112100"/>
<reference evidence="2 3" key="1">
    <citation type="submission" date="2016-10" db="EMBL/GenBank/DDBJ databases">
        <authorList>
            <person name="de Groot N.N."/>
        </authorList>
    </citation>
    <scope>NUCLEOTIDE SEQUENCE [LARGE SCALE GENOMIC DNA]</scope>
    <source>
        <strain evidence="2 3">CGMCC 1.10267</strain>
    </source>
</reference>
<dbReference type="Proteomes" id="UP000199495">
    <property type="component" value="Unassembled WGS sequence"/>
</dbReference>
<accession>A0A1G7Y7G3</accession>
<evidence type="ECO:0000313" key="3">
    <source>
        <dbReference type="Proteomes" id="UP000199495"/>
    </source>
</evidence>
<proteinExistence type="predicted"/>
<gene>
    <name evidence="2" type="ORF">SAMN04487974_112100</name>
</gene>
<protein>
    <submittedName>
        <fullName evidence="2">Uncharacterized protein</fullName>
    </submittedName>
</protein>
<dbReference type="EMBL" id="FNCS01000012">
    <property type="protein sequence ID" value="SDG92339.1"/>
    <property type="molecule type" value="Genomic_DNA"/>
</dbReference>
<evidence type="ECO:0000313" key="2">
    <source>
        <dbReference type="EMBL" id="SDG92339.1"/>
    </source>
</evidence>
<feature type="non-terminal residue" evidence="2">
    <location>
        <position position="126"/>
    </location>
</feature>
<name>A0A1G7Y7G3_9HYPH</name>
<feature type="region of interest" description="Disordered" evidence="1">
    <location>
        <begin position="95"/>
        <end position="126"/>
    </location>
</feature>